<feature type="chain" id="PRO_5043364798" description="DUF3019 domain-containing protein" evidence="1">
    <location>
        <begin position="20"/>
        <end position="127"/>
    </location>
</feature>
<dbReference type="AlphaFoldDB" id="A0AAW8Z3T9"/>
<reference evidence="2" key="1">
    <citation type="submission" date="2023-10" db="EMBL/GenBank/DDBJ databases">
        <authorList>
            <person name="Sykes E.M.E."/>
            <person name="Khan I.U.H."/>
            <person name="Kumar A."/>
        </authorList>
    </citation>
    <scope>NUCLEOTIDE SEQUENCE</scope>
    <source>
        <strain evidence="2">IK5</strain>
    </source>
</reference>
<comment type="caution">
    <text evidence="2">The sequence shown here is derived from an EMBL/GenBank/DDBJ whole genome shotgun (WGS) entry which is preliminary data.</text>
</comment>
<dbReference type="RefSeq" id="WP_143217968.1">
    <property type="nucleotide sequence ID" value="NZ_CP041295.1"/>
</dbReference>
<gene>
    <name evidence="2" type="ORF">MSG88_05480</name>
</gene>
<evidence type="ECO:0000256" key="1">
    <source>
        <dbReference type="SAM" id="SignalP"/>
    </source>
</evidence>
<proteinExistence type="predicted"/>
<name>A0AAW8Z3T9_9GAMM</name>
<evidence type="ECO:0000313" key="2">
    <source>
        <dbReference type="EMBL" id="MDV4315223.1"/>
    </source>
</evidence>
<evidence type="ECO:0000313" key="3">
    <source>
        <dbReference type="Proteomes" id="UP001284654"/>
    </source>
</evidence>
<feature type="signal peptide" evidence="1">
    <location>
        <begin position="1"/>
        <end position="19"/>
    </location>
</feature>
<accession>A0AAW8Z3T9</accession>
<dbReference type="EMBL" id="JAWJYY010000001">
    <property type="protein sequence ID" value="MDV4315223.1"/>
    <property type="molecule type" value="Genomic_DNA"/>
</dbReference>
<sequence length="127" mass="14267">MKNSLLLFTLASLCSTSYAQVSWQCTNKHVEISCNEQSCQVQTESFTPFNIKINNNQKVSICAYSGCWSGKVKHAYSKTFDQYFTRRLTWNNGEISDESFSIAIDKTEQIGSLLGSGFIIPLICEAE</sequence>
<protein>
    <recommendedName>
        <fullName evidence="4">DUF3019 domain-containing protein</fullName>
    </recommendedName>
</protein>
<organism evidence="2 3">
    <name type="scientific">Acinetobacter indicus</name>
    <dbReference type="NCBI Taxonomy" id="756892"/>
    <lineage>
        <taxon>Bacteria</taxon>
        <taxon>Pseudomonadati</taxon>
        <taxon>Pseudomonadota</taxon>
        <taxon>Gammaproteobacteria</taxon>
        <taxon>Moraxellales</taxon>
        <taxon>Moraxellaceae</taxon>
        <taxon>Acinetobacter</taxon>
    </lineage>
</organism>
<keyword evidence="1" id="KW-0732">Signal</keyword>
<evidence type="ECO:0008006" key="4">
    <source>
        <dbReference type="Google" id="ProtNLM"/>
    </source>
</evidence>
<dbReference type="Proteomes" id="UP001284654">
    <property type="component" value="Unassembled WGS sequence"/>
</dbReference>